<gene>
    <name evidence="1" type="ORF">MRB53_013780</name>
</gene>
<comment type="caution">
    <text evidence="1">The sequence shown here is derived from an EMBL/GenBank/DDBJ whole genome shotgun (WGS) entry which is preliminary data.</text>
</comment>
<sequence>MTQRPRDLGCHPQQFEIVPLSMEKMMQRRGREGAVPYLSMAVVRFGMEGKKGVSGSERASPQGSDDAILPVLQQGCPPKFAIASDC</sequence>
<dbReference type="EMBL" id="CM056812">
    <property type="protein sequence ID" value="KAJ8617594.1"/>
    <property type="molecule type" value="Genomic_DNA"/>
</dbReference>
<evidence type="ECO:0000313" key="1">
    <source>
        <dbReference type="EMBL" id="KAJ8617594.1"/>
    </source>
</evidence>
<reference evidence="1 2" key="1">
    <citation type="journal article" date="2022" name="Hortic Res">
        <title>A haplotype resolved chromosomal level avocado genome allows analysis of novel avocado genes.</title>
        <authorList>
            <person name="Nath O."/>
            <person name="Fletcher S.J."/>
            <person name="Hayward A."/>
            <person name="Shaw L.M."/>
            <person name="Masouleh A.K."/>
            <person name="Furtado A."/>
            <person name="Henry R.J."/>
            <person name="Mitter N."/>
        </authorList>
    </citation>
    <scope>NUCLEOTIDE SEQUENCE [LARGE SCALE GENOMIC DNA]</scope>
    <source>
        <strain evidence="2">cv. Hass</strain>
    </source>
</reference>
<organism evidence="1 2">
    <name type="scientific">Persea americana</name>
    <name type="common">Avocado</name>
    <dbReference type="NCBI Taxonomy" id="3435"/>
    <lineage>
        <taxon>Eukaryota</taxon>
        <taxon>Viridiplantae</taxon>
        <taxon>Streptophyta</taxon>
        <taxon>Embryophyta</taxon>
        <taxon>Tracheophyta</taxon>
        <taxon>Spermatophyta</taxon>
        <taxon>Magnoliopsida</taxon>
        <taxon>Magnoliidae</taxon>
        <taxon>Laurales</taxon>
        <taxon>Lauraceae</taxon>
        <taxon>Persea</taxon>
    </lineage>
</organism>
<name>A0ACC2K9G7_PERAE</name>
<dbReference type="Proteomes" id="UP001234297">
    <property type="component" value="Chromosome 4"/>
</dbReference>
<proteinExistence type="predicted"/>
<keyword evidence="2" id="KW-1185">Reference proteome</keyword>
<protein>
    <submittedName>
        <fullName evidence="1">Uncharacterized protein</fullName>
    </submittedName>
</protein>
<accession>A0ACC2K9G7</accession>
<evidence type="ECO:0000313" key="2">
    <source>
        <dbReference type="Proteomes" id="UP001234297"/>
    </source>
</evidence>